<evidence type="ECO:0000313" key="2">
    <source>
        <dbReference type="EMBL" id="KAJ8101677.1"/>
    </source>
</evidence>
<comment type="caution">
    <text evidence="2">The sequence shown here is derived from an EMBL/GenBank/DDBJ whole genome shotgun (WGS) entry which is preliminary data.</text>
</comment>
<feature type="region of interest" description="Disordered" evidence="1">
    <location>
        <begin position="1"/>
        <end position="44"/>
    </location>
</feature>
<protein>
    <submittedName>
        <fullName evidence="2">Uncharacterized protein</fullName>
    </submittedName>
</protein>
<dbReference type="EMBL" id="JARPMG010000003">
    <property type="protein sequence ID" value="KAJ8101677.1"/>
    <property type="molecule type" value="Genomic_DNA"/>
</dbReference>
<dbReference type="GeneID" id="80885859"/>
<reference evidence="2" key="1">
    <citation type="submission" date="2023-03" db="EMBL/GenBank/DDBJ databases">
        <title>Near-Complete genome sequence of Lipomyces tetrasporous NRRL Y-64009, an oleaginous yeast capable of growing on lignocellulosic hydrolysates.</title>
        <authorList>
            <consortium name="Lawrence Berkeley National Laboratory"/>
            <person name="Jagtap S.S."/>
            <person name="Liu J.-J."/>
            <person name="Walukiewicz H.E."/>
            <person name="Pangilinan J."/>
            <person name="Lipzen A."/>
            <person name="Ahrendt S."/>
            <person name="Koriabine M."/>
            <person name="Cobaugh K."/>
            <person name="Salamov A."/>
            <person name="Yoshinaga Y."/>
            <person name="Ng V."/>
            <person name="Daum C."/>
            <person name="Grigoriev I.V."/>
            <person name="Slininger P.J."/>
            <person name="Dien B.S."/>
            <person name="Jin Y.-S."/>
            <person name="Rao C.V."/>
        </authorList>
    </citation>
    <scope>NUCLEOTIDE SEQUENCE</scope>
    <source>
        <strain evidence="2">NRRL Y-64009</strain>
    </source>
</reference>
<dbReference type="AlphaFoldDB" id="A0AAD7VSZ9"/>
<keyword evidence="3" id="KW-1185">Reference proteome</keyword>
<dbReference type="RefSeq" id="XP_056045127.1">
    <property type="nucleotide sequence ID" value="XM_056190693.1"/>
</dbReference>
<gene>
    <name evidence="2" type="ORF">POJ06DRAFT_299658</name>
</gene>
<sequence length="326" mass="37342">MSTYGKQHPRRVRDNDLSISAKQHERRRKRSQRNALPSKELQQPSISQMDLSFFEKKEYQNALDFLIANGPEQRLDTRLPFTCFLALQEEAHKRYHEESNNSTSSYPRVEYSSKDSTATIITCQSSLHANAAQFLQEWIVNGARTELTNQGRDGLGNRWRPLFDETCNARNDDESSESVKKPDGGLKFRYPRRQDMNVFSVANDLNPFHDAIVEVGRNQPFGPYPYRGHNWFGSLESAFIEIFRRDPLTGMVNQFPRIQVVENGHMVLQGGIVDVGLTIEDLLPFGQEDIEGIQQVSIGFNANLLQDYLEEGAVDTAEFRFRHAVP</sequence>
<proteinExistence type="predicted"/>
<name>A0AAD7VSZ9_9ASCO</name>
<dbReference type="Proteomes" id="UP001217417">
    <property type="component" value="Unassembled WGS sequence"/>
</dbReference>
<organism evidence="2 3">
    <name type="scientific">Lipomyces tetrasporus</name>
    <dbReference type="NCBI Taxonomy" id="54092"/>
    <lineage>
        <taxon>Eukaryota</taxon>
        <taxon>Fungi</taxon>
        <taxon>Dikarya</taxon>
        <taxon>Ascomycota</taxon>
        <taxon>Saccharomycotina</taxon>
        <taxon>Lipomycetes</taxon>
        <taxon>Lipomycetales</taxon>
        <taxon>Lipomycetaceae</taxon>
        <taxon>Lipomyces</taxon>
    </lineage>
</organism>
<accession>A0AAD7VSZ9</accession>
<evidence type="ECO:0000313" key="3">
    <source>
        <dbReference type="Proteomes" id="UP001217417"/>
    </source>
</evidence>
<evidence type="ECO:0000256" key="1">
    <source>
        <dbReference type="SAM" id="MobiDB-lite"/>
    </source>
</evidence>